<dbReference type="EMBL" id="BMAW01101542">
    <property type="protein sequence ID" value="GFS99928.1"/>
    <property type="molecule type" value="Genomic_DNA"/>
</dbReference>
<reference evidence="1" key="1">
    <citation type="submission" date="2020-08" db="EMBL/GenBank/DDBJ databases">
        <title>Multicomponent nature underlies the extraordinary mechanical properties of spider dragline silk.</title>
        <authorList>
            <person name="Kono N."/>
            <person name="Nakamura H."/>
            <person name="Mori M."/>
            <person name="Yoshida Y."/>
            <person name="Ohtoshi R."/>
            <person name="Malay A.D."/>
            <person name="Moran D.A.P."/>
            <person name="Tomita M."/>
            <person name="Numata K."/>
            <person name="Arakawa K."/>
        </authorList>
    </citation>
    <scope>NUCLEOTIDE SEQUENCE</scope>
</reference>
<sequence>MNISAWIRDLNLSEFISLIECCMEKMSLWATAVNSRQKAQVQRNFQHTVDELGRFDRLCRIEAREIGDSSRFIALFYESLPSWESILRLLLSKITLSFTSWWSTIVTSGTIRVNNMSRKLKFYIS</sequence>
<proteinExistence type="predicted"/>
<gene>
    <name evidence="1" type="ORF">NPIL_306081</name>
</gene>
<protein>
    <submittedName>
        <fullName evidence="1">Uncharacterized protein</fullName>
    </submittedName>
</protein>
<keyword evidence="2" id="KW-1185">Reference proteome</keyword>
<comment type="caution">
    <text evidence="1">The sequence shown here is derived from an EMBL/GenBank/DDBJ whole genome shotgun (WGS) entry which is preliminary data.</text>
</comment>
<evidence type="ECO:0000313" key="1">
    <source>
        <dbReference type="EMBL" id="GFS99928.1"/>
    </source>
</evidence>
<dbReference type="Proteomes" id="UP000887013">
    <property type="component" value="Unassembled WGS sequence"/>
</dbReference>
<organism evidence="1 2">
    <name type="scientific">Nephila pilipes</name>
    <name type="common">Giant wood spider</name>
    <name type="synonym">Nephila maculata</name>
    <dbReference type="NCBI Taxonomy" id="299642"/>
    <lineage>
        <taxon>Eukaryota</taxon>
        <taxon>Metazoa</taxon>
        <taxon>Ecdysozoa</taxon>
        <taxon>Arthropoda</taxon>
        <taxon>Chelicerata</taxon>
        <taxon>Arachnida</taxon>
        <taxon>Araneae</taxon>
        <taxon>Araneomorphae</taxon>
        <taxon>Entelegynae</taxon>
        <taxon>Araneoidea</taxon>
        <taxon>Nephilidae</taxon>
        <taxon>Nephila</taxon>
    </lineage>
</organism>
<name>A0A8X6TDT9_NEPPI</name>
<dbReference type="AlphaFoldDB" id="A0A8X6TDT9"/>
<accession>A0A8X6TDT9</accession>
<evidence type="ECO:0000313" key="2">
    <source>
        <dbReference type="Proteomes" id="UP000887013"/>
    </source>
</evidence>